<dbReference type="InterPro" id="IPR023577">
    <property type="entry name" value="CYTH_domain"/>
</dbReference>
<dbReference type="CDD" id="cd07762">
    <property type="entry name" value="CYTH-like_Pase_1"/>
    <property type="match status" value="1"/>
</dbReference>
<reference evidence="2 4" key="1">
    <citation type="submission" date="2015-01" db="EMBL/GenBank/DDBJ databases">
        <authorList>
            <person name="Guo J."/>
        </authorList>
    </citation>
    <scope>NUCLEOTIDE SEQUENCE [LARGE SCALE GENOMIC DNA]</scope>
    <source>
        <strain evidence="2 4">DSM 22147</strain>
    </source>
</reference>
<proteinExistence type="predicted"/>
<sequence length="193" mass="22635">MAIEREIEFKQLLDQQTYNDMKQTYFPNSEPFTQTNYYIDTPDFQIMQHKMALRIRVRQDKPNEITLKVPAAVGLTEYNHSTTHTPQQDASMPESVLTNDIIDVLRRHYIDTSQLIVLGSLTTHRLETSQTDGLLVLDHSEYLGAEDFELEFEVADYETGYHAFKNILATYELEHQAPLNKVQRFFERRQKMS</sequence>
<dbReference type="Proteomes" id="UP000032366">
    <property type="component" value="Unassembled WGS sequence"/>
</dbReference>
<protein>
    <submittedName>
        <fullName evidence="3">Adenylate cyclase</fullName>
    </submittedName>
</protein>
<feature type="domain" description="CYTH" evidence="1">
    <location>
        <begin position="4"/>
        <end position="192"/>
    </location>
</feature>
<dbReference type="STRING" id="569857.TP70_06955"/>
<dbReference type="EMBL" id="JXWY01000040">
    <property type="protein sequence ID" value="KIX90545.1"/>
    <property type="molecule type" value="Genomic_DNA"/>
</dbReference>
<gene>
    <name evidence="3" type="primary">yjbK</name>
    <name evidence="3" type="ORF">NCTC13832_00648</name>
    <name evidence="2" type="ORF">TP70_06955</name>
</gene>
<name>A0A0D6XQ46_9STAP</name>
<dbReference type="Gene3D" id="2.40.320.10">
    <property type="entry name" value="Hypothetical Protein Pfu-838710-001"/>
    <property type="match status" value="1"/>
</dbReference>
<dbReference type="SUPFAM" id="SSF55154">
    <property type="entry name" value="CYTH-like phosphatases"/>
    <property type="match status" value="1"/>
</dbReference>
<evidence type="ECO:0000313" key="5">
    <source>
        <dbReference type="Proteomes" id="UP000254100"/>
    </source>
</evidence>
<dbReference type="OrthoDB" id="384378at2"/>
<dbReference type="PIRSF" id="PIRSF012526">
    <property type="entry name" value="CYTH_UCP012526"/>
    <property type="match status" value="1"/>
</dbReference>
<dbReference type="PROSITE" id="PS51707">
    <property type="entry name" value="CYTH"/>
    <property type="match status" value="1"/>
</dbReference>
<evidence type="ECO:0000259" key="1">
    <source>
        <dbReference type="PROSITE" id="PS51707"/>
    </source>
</evidence>
<reference evidence="3 5" key="2">
    <citation type="submission" date="2018-06" db="EMBL/GenBank/DDBJ databases">
        <authorList>
            <consortium name="Pathogen Informatics"/>
            <person name="Doyle S."/>
        </authorList>
    </citation>
    <scope>NUCLEOTIDE SEQUENCE [LARGE SCALE GENOMIC DNA]</scope>
    <source>
        <strain evidence="3 5">NCTC13832</strain>
    </source>
</reference>
<evidence type="ECO:0000313" key="2">
    <source>
        <dbReference type="EMBL" id="KIX90545.1"/>
    </source>
</evidence>
<dbReference type="SMART" id="SM01118">
    <property type="entry name" value="CYTH"/>
    <property type="match status" value="1"/>
</dbReference>
<evidence type="ECO:0000313" key="3">
    <source>
        <dbReference type="EMBL" id="SUM56984.1"/>
    </source>
</evidence>
<organism evidence="3 5">
    <name type="scientific">Staphylococcus microti</name>
    <dbReference type="NCBI Taxonomy" id="569857"/>
    <lineage>
        <taxon>Bacteria</taxon>
        <taxon>Bacillati</taxon>
        <taxon>Bacillota</taxon>
        <taxon>Bacilli</taxon>
        <taxon>Bacillales</taxon>
        <taxon>Staphylococcaceae</taxon>
        <taxon>Staphylococcus</taxon>
    </lineage>
</organism>
<dbReference type="EMBL" id="UHDT01000001">
    <property type="protein sequence ID" value="SUM56984.1"/>
    <property type="molecule type" value="Genomic_DNA"/>
</dbReference>
<dbReference type="AlphaFoldDB" id="A0A0D6XQ46"/>
<keyword evidence="4" id="KW-1185">Reference proteome</keyword>
<dbReference type="InterPro" id="IPR033469">
    <property type="entry name" value="CYTH-like_dom_sf"/>
</dbReference>
<dbReference type="Proteomes" id="UP000254100">
    <property type="component" value="Unassembled WGS sequence"/>
</dbReference>
<evidence type="ECO:0000313" key="4">
    <source>
        <dbReference type="Proteomes" id="UP000032366"/>
    </source>
</evidence>
<dbReference type="Pfam" id="PF01928">
    <property type="entry name" value="CYTH"/>
    <property type="match status" value="1"/>
</dbReference>
<accession>A0A0D6XQ46</accession>
<dbReference type="RefSeq" id="WP_044360577.1">
    <property type="nucleotide sequence ID" value="NZ_JXWY01000040.1"/>
</dbReference>
<dbReference type="InterPro" id="IPR009195">
    <property type="entry name" value="Uncharacterised_YjbK"/>
</dbReference>